<evidence type="ECO:0000259" key="1">
    <source>
        <dbReference type="Pfam" id="PF22669"/>
    </source>
</evidence>
<dbReference type="GO" id="GO:0046856">
    <property type="term" value="P:phosphatidylinositol dephosphorylation"/>
    <property type="evidence" value="ECO:0007669"/>
    <property type="project" value="InterPro"/>
</dbReference>
<dbReference type="GO" id="GO:0016791">
    <property type="term" value="F:phosphatase activity"/>
    <property type="evidence" value="ECO:0007669"/>
    <property type="project" value="InterPro"/>
</dbReference>
<dbReference type="InterPro" id="IPR036691">
    <property type="entry name" value="Endo/exonu/phosph_ase_sf"/>
</dbReference>
<dbReference type="Proteomes" id="UP000029558">
    <property type="component" value="Chromosome"/>
</dbReference>
<dbReference type="EMBL" id="CP012508">
    <property type="protein sequence ID" value="ALB23741.1"/>
    <property type="molecule type" value="Genomic_DNA"/>
</dbReference>
<reference evidence="2 3" key="1">
    <citation type="journal article" date="2014" name="Genome Announc.">
        <title>Comparative Genome Analysis of Two Isolates of the Fish Pathogen Piscirickettsia salmonis from Different Hosts Reveals Major Differences in Virulence-Associated Secretion Systems.</title>
        <authorList>
            <person name="Bohle H."/>
            <person name="Henriquez P."/>
            <person name="Grothusen H."/>
            <person name="Navas E."/>
            <person name="Sandoval A."/>
            <person name="Bustamante F."/>
            <person name="Bustos P."/>
            <person name="Mancilla M."/>
        </authorList>
    </citation>
    <scope>NUCLEOTIDE SEQUENCE [LARGE SCALE GENOMIC DNA]</scope>
    <source>
        <strain evidence="3">B1-32597</strain>
    </source>
</reference>
<protein>
    <submittedName>
        <fullName evidence="2">Nuclease</fullName>
    </submittedName>
</protein>
<dbReference type="RefSeq" id="WP_017377076.1">
    <property type="nucleotide sequence ID" value="NZ_CP012508.1"/>
</dbReference>
<evidence type="ECO:0000313" key="2">
    <source>
        <dbReference type="EMBL" id="ALB23741.1"/>
    </source>
</evidence>
<organism evidence="2 3">
    <name type="scientific">Piscirickettsia salmonis</name>
    <dbReference type="NCBI Taxonomy" id="1238"/>
    <lineage>
        <taxon>Bacteria</taxon>
        <taxon>Pseudomonadati</taxon>
        <taxon>Pseudomonadota</taxon>
        <taxon>Gammaproteobacteria</taxon>
        <taxon>Thiotrichales</taxon>
        <taxon>Piscirickettsiaceae</taxon>
        <taxon>Piscirickettsia</taxon>
    </lineage>
</organism>
<accession>A0A1L6TE71</accession>
<dbReference type="AlphaFoldDB" id="A0A1L6TE71"/>
<name>A0A1L6TE71_PISSA</name>
<gene>
    <name evidence="2" type="ORF">KU39_2565</name>
</gene>
<proteinExistence type="predicted"/>
<dbReference type="Gene3D" id="3.60.10.10">
    <property type="entry name" value="Endonuclease/exonuclease/phosphatase"/>
    <property type="match status" value="1"/>
</dbReference>
<sequence length="499" mass="55315">MSGIKIASLTWNIGNNQADKACMDQLADEVTKDGYIPDIVIVSNQEAKTTIKLKRMSERLAKRLDYEGTSFQQLYEGHMSVNTKPKNIKNYVKPSETSLGILLNPRIADRVSIDYITPPGSVRDKESINKGGVYVVLRIKSESGKERRIGIIACHLDSNSQELRAKEVAKLMDEIGGEELDTVMFVGDHNERLDMEAVEEGSIHGKRCRLKGADEAGVSLEAQKALLDEFGPFSGDGVAHFTDRGFVAAKVSQFTHHEKRGVGETRIKHRRGVPDAGGLDGTILRTAKSIQDTVQAAQVIDVKDAKGQEASDHKAVLVRFEFNPEAADLDAHRAKHHREYLEEKYKLGAANDAVLSALAAADRYICHRASDAEGGRYILDGLLFDKSGLKATEAFVRWLKQHPKAEHSEVRQEALDYLFAKGESYKDCRPSKHHKHSRYAMLKSCGVLEQSVDEPKSCWSNLFQDSFMHMSSSERVAEVQGAEAQHEAARMTVPAVLAC</sequence>
<dbReference type="InterPro" id="IPR000300">
    <property type="entry name" value="IPPc"/>
</dbReference>
<dbReference type="Pfam" id="PF22669">
    <property type="entry name" value="Exo_endo_phos2"/>
    <property type="match status" value="1"/>
</dbReference>
<evidence type="ECO:0000313" key="3">
    <source>
        <dbReference type="Proteomes" id="UP000029558"/>
    </source>
</evidence>
<feature type="domain" description="Inositol polyphosphate-related phosphatase" evidence="1">
    <location>
        <begin position="9"/>
        <end position="196"/>
    </location>
</feature>
<dbReference type="SUPFAM" id="SSF56219">
    <property type="entry name" value="DNase I-like"/>
    <property type="match status" value="1"/>
</dbReference>